<gene>
    <name evidence="1" type="primary">83</name>
    <name evidence="1" type="ORF">SEA_WAMBURGRXPRESS_84</name>
</gene>
<accession>A0A386KDJ3</accession>
<protein>
    <submittedName>
        <fullName evidence="1">Uncharacterized protein</fullName>
    </submittedName>
</protein>
<name>A0A386KDJ3_9CAUD</name>
<evidence type="ECO:0000313" key="2">
    <source>
        <dbReference type="Proteomes" id="UP000267267"/>
    </source>
</evidence>
<dbReference type="Proteomes" id="UP000267267">
    <property type="component" value="Segment"/>
</dbReference>
<dbReference type="EMBL" id="MH744425">
    <property type="protein sequence ID" value="AYD82260.1"/>
    <property type="molecule type" value="Genomic_DNA"/>
</dbReference>
<reference evidence="1 2" key="1">
    <citation type="submission" date="2018-08" db="EMBL/GenBank/DDBJ databases">
        <authorList>
            <person name="Hellinger R.D."/>
            <person name="Sparks H.E."/>
            <person name="Pedulla M.L."/>
            <person name="Garlena R.A."/>
            <person name="Russell D.A."/>
            <person name="Pope W.H."/>
            <person name="Jacobs-Sera D."/>
            <person name="Hatfull G.F."/>
        </authorList>
    </citation>
    <scope>NUCLEOTIDE SEQUENCE [LARGE SCALE GENOMIC DNA]</scope>
</reference>
<proteinExistence type="predicted"/>
<sequence>MIAYRNNQGTGLFIVFKYIDGELDTGSYNGSYARKPPARTYNTVGAAKRQWQLFIKQGYGARAAEIYFDPDDGEPMIDFIDTEWTPNTELCKFSKYGKTCKLLKGHEGIHQ</sequence>
<organism evidence="1 2">
    <name type="scientific">Mycobacterium phage Wamburgrxpress</name>
    <dbReference type="NCBI Taxonomy" id="2315617"/>
    <lineage>
        <taxon>Viruses</taxon>
        <taxon>Duplodnaviria</taxon>
        <taxon>Heunggongvirae</taxon>
        <taxon>Uroviricota</taxon>
        <taxon>Caudoviricetes</taxon>
        <taxon>Vilmaviridae</taxon>
        <taxon>Lclasvirinae</taxon>
        <taxon>Bronvirus</taxon>
        <taxon>Bronvirus joedirt</taxon>
        <taxon>Mycobacterium virus JoeDirt</taxon>
    </lineage>
</organism>
<evidence type="ECO:0000313" key="1">
    <source>
        <dbReference type="EMBL" id="AYD82260.1"/>
    </source>
</evidence>